<feature type="domain" description="Glycosyl transferase family 1" evidence="3">
    <location>
        <begin position="175"/>
        <end position="337"/>
    </location>
</feature>
<sequence length="456" mass="47809">MRIVVTVSDQAWGGKHRYMFDIAAGLQQLGHEVVVVAESGGRMASRCRAAGMPCLESPPFAQQPDAAAEVVRTALSSAPAGVLIATGRHDMAVVHTAAPVGESASPVVVFRHSAFELEQDGPARALLDRADLVFATSREQLERQFPADPRAEVLMSGVSQYWRERTAAVDRGAASERLGVAPDAFVFAVLARLSWEKGVDRVLRAFAALGPDAEDPVLVVAGDGEEADAIARLAGELGVADRVRLLGHVDDAGVADVIVAADAVVLASTVAETGPLVLKEAMAAGRAVVASRIGGIGEFVTDGESGLLVGDDDELVSAMRALTLDASLVARLGKRAQAVIEEGHLLERRVRHLGDRLSVLAIRALPLHDVLGELSFDEVRCRPEAASGLVFVPHTSQLTELDSRTFDVVAAAVGDADPRAVATLGDTDARATAELLYDMGALSHAGLRKAVSGSGW</sequence>
<keyword evidence="1" id="KW-0328">Glycosyltransferase</keyword>
<dbReference type="EMBL" id="FOFT01000012">
    <property type="protein sequence ID" value="SES37328.1"/>
    <property type="molecule type" value="Genomic_DNA"/>
</dbReference>
<dbReference type="InterPro" id="IPR028098">
    <property type="entry name" value="Glyco_trans_4-like_N"/>
</dbReference>
<reference evidence="6" key="1">
    <citation type="submission" date="2016-10" db="EMBL/GenBank/DDBJ databases">
        <authorList>
            <person name="Varghese N."/>
            <person name="Submissions S."/>
        </authorList>
    </citation>
    <scope>NUCLEOTIDE SEQUENCE [LARGE SCALE GENOMIC DNA]</scope>
    <source>
        <strain evidence="6">CGMCC 4.578</strain>
    </source>
</reference>
<dbReference type="PANTHER" id="PTHR12526">
    <property type="entry name" value="GLYCOSYLTRANSFERASE"/>
    <property type="match status" value="1"/>
</dbReference>
<evidence type="ECO:0000313" key="6">
    <source>
        <dbReference type="Proteomes" id="UP000199028"/>
    </source>
</evidence>
<dbReference type="RefSeq" id="WP_090069533.1">
    <property type="nucleotide sequence ID" value="NZ_FOFT01000012.1"/>
</dbReference>
<evidence type="ECO:0000259" key="3">
    <source>
        <dbReference type="Pfam" id="PF00534"/>
    </source>
</evidence>
<proteinExistence type="predicted"/>
<name>A0A1H9WTR8_9PSEU</name>
<evidence type="ECO:0000256" key="2">
    <source>
        <dbReference type="ARBA" id="ARBA00022679"/>
    </source>
</evidence>
<dbReference type="OrthoDB" id="477186at2"/>
<organism evidence="5 6">
    <name type="scientific">Lentzea flaviverrucosa</name>
    <dbReference type="NCBI Taxonomy" id="200379"/>
    <lineage>
        <taxon>Bacteria</taxon>
        <taxon>Bacillati</taxon>
        <taxon>Actinomycetota</taxon>
        <taxon>Actinomycetes</taxon>
        <taxon>Pseudonocardiales</taxon>
        <taxon>Pseudonocardiaceae</taxon>
        <taxon>Lentzea</taxon>
    </lineage>
</organism>
<evidence type="ECO:0000313" key="5">
    <source>
        <dbReference type="EMBL" id="SES37328.1"/>
    </source>
</evidence>
<dbReference type="CDD" id="cd03801">
    <property type="entry name" value="GT4_PimA-like"/>
    <property type="match status" value="1"/>
</dbReference>
<dbReference type="AlphaFoldDB" id="A0A1H9WTR8"/>
<dbReference type="PANTHER" id="PTHR12526:SF636">
    <property type="entry name" value="BLL3647 PROTEIN"/>
    <property type="match status" value="1"/>
</dbReference>
<dbReference type="Pfam" id="PF13439">
    <property type="entry name" value="Glyco_transf_4"/>
    <property type="match status" value="1"/>
</dbReference>
<dbReference type="InterPro" id="IPR001296">
    <property type="entry name" value="Glyco_trans_1"/>
</dbReference>
<dbReference type="Pfam" id="PF00534">
    <property type="entry name" value="Glycos_transf_1"/>
    <property type="match status" value="1"/>
</dbReference>
<protein>
    <submittedName>
        <fullName evidence="5">Glycosyltransferase involved in cell wall bisynthesis</fullName>
    </submittedName>
</protein>
<accession>A0A1H9WTR8</accession>
<evidence type="ECO:0000259" key="4">
    <source>
        <dbReference type="Pfam" id="PF13439"/>
    </source>
</evidence>
<feature type="domain" description="Glycosyltransferase subfamily 4-like N-terminal" evidence="4">
    <location>
        <begin position="12"/>
        <end position="140"/>
    </location>
</feature>
<keyword evidence="2 5" id="KW-0808">Transferase</keyword>
<dbReference type="GO" id="GO:0016757">
    <property type="term" value="F:glycosyltransferase activity"/>
    <property type="evidence" value="ECO:0007669"/>
    <property type="project" value="UniProtKB-KW"/>
</dbReference>
<keyword evidence="6" id="KW-1185">Reference proteome</keyword>
<dbReference type="Gene3D" id="3.40.50.2000">
    <property type="entry name" value="Glycogen Phosphorylase B"/>
    <property type="match status" value="2"/>
</dbReference>
<gene>
    <name evidence="5" type="ORF">SAMN05216195_112222</name>
</gene>
<dbReference type="Proteomes" id="UP000199028">
    <property type="component" value="Unassembled WGS sequence"/>
</dbReference>
<dbReference type="SUPFAM" id="SSF53756">
    <property type="entry name" value="UDP-Glycosyltransferase/glycogen phosphorylase"/>
    <property type="match status" value="1"/>
</dbReference>
<evidence type="ECO:0000256" key="1">
    <source>
        <dbReference type="ARBA" id="ARBA00022676"/>
    </source>
</evidence>